<reference evidence="2" key="1">
    <citation type="submission" date="2021-01" db="EMBL/GenBank/DDBJ databases">
        <authorList>
            <consortium name="Genoscope - CEA"/>
            <person name="William W."/>
        </authorList>
    </citation>
    <scope>NUCLEOTIDE SEQUENCE</scope>
</reference>
<keyword evidence="3" id="KW-1185">Reference proteome</keyword>
<organism evidence="2 3">
    <name type="scientific">Paramecium primaurelia</name>
    <dbReference type="NCBI Taxonomy" id="5886"/>
    <lineage>
        <taxon>Eukaryota</taxon>
        <taxon>Sar</taxon>
        <taxon>Alveolata</taxon>
        <taxon>Ciliophora</taxon>
        <taxon>Intramacronucleata</taxon>
        <taxon>Oligohymenophorea</taxon>
        <taxon>Peniculida</taxon>
        <taxon>Parameciidae</taxon>
        <taxon>Paramecium</taxon>
    </lineage>
</organism>
<evidence type="ECO:0000313" key="3">
    <source>
        <dbReference type="Proteomes" id="UP000688137"/>
    </source>
</evidence>
<proteinExistence type="predicted"/>
<keyword evidence="1" id="KW-0175">Coiled coil</keyword>
<protein>
    <submittedName>
        <fullName evidence="2">Uncharacterized protein</fullName>
    </submittedName>
</protein>
<evidence type="ECO:0000313" key="2">
    <source>
        <dbReference type="EMBL" id="CAD8065089.1"/>
    </source>
</evidence>
<evidence type="ECO:0000256" key="1">
    <source>
        <dbReference type="SAM" id="Coils"/>
    </source>
</evidence>
<accession>A0A8S1LDZ5</accession>
<sequence length="197" mass="23716">MPQEDIVQKLLQRIQILVDEVETLTALVDSNALEQQEMNQKYQNLMELYRQKELECSELQNKLNQQFRLNVKDHLQQINEERQHITSLLVQQRNDIPETQNQALYQLCQQKTAENQLLRNRQDQLEQENAFLHSENIRLRTYIQHEKMFRQLEYFNGNYNPQTVAPGQNVEIPNIVLDPMYEQKYLQEYLQSRQVVQ</sequence>
<feature type="coiled-coil region" evidence="1">
    <location>
        <begin position="108"/>
        <end position="135"/>
    </location>
</feature>
<gene>
    <name evidence="2" type="ORF">PPRIM_AZ9-3.1.T0370092</name>
</gene>
<comment type="caution">
    <text evidence="2">The sequence shown here is derived from an EMBL/GenBank/DDBJ whole genome shotgun (WGS) entry which is preliminary data.</text>
</comment>
<feature type="coiled-coil region" evidence="1">
    <location>
        <begin position="7"/>
        <end position="69"/>
    </location>
</feature>
<dbReference type="EMBL" id="CAJJDM010000036">
    <property type="protein sequence ID" value="CAD8065089.1"/>
    <property type="molecule type" value="Genomic_DNA"/>
</dbReference>
<name>A0A8S1LDZ5_PARPR</name>
<dbReference type="AlphaFoldDB" id="A0A8S1LDZ5"/>
<dbReference type="Proteomes" id="UP000688137">
    <property type="component" value="Unassembled WGS sequence"/>
</dbReference>